<evidence type="ECO:0000313" key="2">
    <source>
        <dbReference type="EMBL" id="MBL7256430.1"/>
    </source>
</evidence>
<dbReference type="EMBL" id="JAENHO010000005">
    <property type="protein sequence ID" value="MBL7256430.1"/>
    <property type="molecule type" value="Genomic_DNA"/>
</dbReference>
<organism evidence="2 3">
    <name type="scientific">Paractinoplanes lichenicola</name>
    <dbReference type="NCBI Taxonomy" id="2802976"/>
    <lineage>
        <taxon>Bacteria</taxon>
        <taxon>Bacillati</taxon>
        <taxon>Actinomycetota</taxon>
        <taxon>Actinomycetes</taxon>
        <taxon>Micromonosporales</taxon>
        <taxon>Micromonosporaceae</taxon>
        <taxon>Paractinoplanes</taxon>
    </lineage>
</organism>
<evidence type="ECO:0000256" key="1">
    <source>
        <dbReference type="SAM" id="MobiDB-lite"/>
    </source>
</evidence>
<feature type="region of interest" description="Disordered" evidence="1">
    <location>
        <begin position="28"/>
        <end position="56"/>
    </location>
</feature>
<sequence>MFPYNDPYALLDLHLQRANRLAEQAARARQVREATQPKVRRFGRWPRRAPRPAVAA</sequence>
<protein>
    <submittedName>
        <fullName evidence="2">Uncharacterized protein</fullName>
    </submittedName>
</protein>
<keyword evidence="3" id="KW-1185">Reference proteome</keyword>
<dbReference type="RefSeq" id="WP_202992964.1">
    <property type="nucleotide sequence ID" value="NZ_JAENHO010000005.1"/>
</dbReference>
<name>A0ABS1VP61_9ACTN</name>
<evidence type="ECO:0000313" key="3">
    <source>
        <dbReference type="Proteomes" id="UP000598996"/>
    </source>
</evidence>
<comment type="caution">
    <text evidence="2">The sequence shown here is derived from an EMBL/GenBank/DDBJ whole genome shotgun (WGS) entry which is preliminary data.</text>
</comment>
<proteinExistence type="predicted"/>
<dbReference type="Proteomes" id="UP000598996">
    <property type="component" value="Unassembled WGS sequence"/>
</dbReference>
<gene>
    <name evidence="2" type="ORF">JKJ07_19225</name>
</gene>
<feature type="compositionally biased region" description="Basic residues" evidence="1">
    <location>
        <begin position="38"/>
        <end position="50"/>
    </location>
</feature>
<accession>A0ABS1VP61</accession>
<reference evidence="2 3" key="1">
    <citation type="submission" date="2021-01" db="EMBL/GenBank/DDBJ databases">
        <title>Actinoplanes sp. nov. LDG1-01 isolated from lichen.</title>
        <authorList>
            <person name="Saeng-In P."/>
            <person name="Phongsopitanun W."/>
            <person name="Kanchanasin P."/>
            <person name="Yuki M."/>
            <person name="Kudo T."/>
            <person name="Ohkuma M."/>
            <person name="Tanasupawat S."/>
        </authorList>
    </citation>
    <scope>NUCLEOTIDE SEQUENCE [LARGE SCALE GENOMIC DNA]</scope>
    <source>
        <strain evidence="2 3">LDG1-01</strain>
    </source>
</reference>